<feature type="compositionally biased region" description="Acidic residues" evidence="1">
    <location>
        <begin position="36"/>
        <end position="47"/>
    </location>
</feature>
<protein>
    <submittedName>
        <fullName evidence="2">Uncharacterized protein</fullName>
    </submittedName>
</protein>
<organism evidence="2 3">
    <name type="scientific">Heterodera trifolii</name>
    <dbReference type="NCBI Taxonomy" id="157864"/>
    <lineage>
        <taxon>Eukaryota</taxon>
        <taxon>Metazoa</taxon>
        <taxon>Ecdysozoa</taxon>
        <taxon>Nematoda</taxon>
        <taxon>Chromadorea</taxon>
        <taxon>Rhabditida</taxon>
        <taxon>Tylenchina</taxon>
        <taxon>Tylenchomorpha</taxon>
        <taxon>Tylenchoidea</taxon>
        <taxon>Heteroderidae</taxon>
        <taxon>Heteroderinae</taxon>
        <taxon>Heterodera</taxon>
    </lineage>
</organism>
<reference evidence="2 3" key="1">
    <citation type="submission" date="2024-10" db="EMBL/GenBank/DDBJ databases">
        <authorList>
            <person name="Kim D."/>
        </authorList>
    </citation>
    <scope>NUCLEOTIDE SEQUENCE [LARGE SCALE GENOMIC DNA]</scope>
    <source>
        <strain evidence="2">BH-2024</strain>
    </source>
</reference>
<name>A0ABD2L133_9BILA</name>
<proteinExistence type="predicted"/>
<keyword evidence="3" id="KW-1185">Reference proteome</keyword>
<evidence type="ECO:0000313" key="3">
    <source>
        <dbReference type="Proteomes" id="UP001620626"/>
    </source>
</evidence>
<evidence type="ECO:0000313" key="2">
    <source>
        <dbReference type="EMBL" id="KAL3108886.1"/>
    </source>
</evidence>
<gene>
    <name evidence="2" type="ORF">niasHT_011436</name>
</gene>
<accession>A0ABD2L133</accession>
<feature type="region of interest" description="Disordered" evidence="1">
    <location>
        <begin position="33"/>
        <end position="105"/>
    </location>
</feature>
<dbReference type="EMBL" id="JBICBT010000581">
    <property type="protein sequence ID" value="KAL3108886.1"/>
    <property type="molecule type" value="Genomic_DNA"/>
</dbReference>
<dbReference type="Proteomes" id="UP001620626">
    <property type="component" value="Unassembled WGS sequence"/>
</dbReference>
<dbReference type="AlphaFoldDB" id="A0ABD2L133"/>
<comment type="caution">
    <text evidence="2">The sequence shown here is derived from an EMBL/GenBank/DDBJ whole genome shotgun (WGS) entry which is preliminary data.</text>
</comment>
<evidence type="ECO:0000256" key="1">
    <source>
        <dbReference type="SAM" id="MobiDB-lite"/>
    </source>
</evidence>
<sequence length="105" mass="12002">MSDKLGSSPTYRILAPTLGRAIHRHANQIRRRYPIELDDNDQVEENDQTQAQNPPHSPIAHKPQTNRQQTPAAEPVHLRRSGRARQAPQRLNMNPTKPKYGLIRS</sequence>